<dbReference type="AlphaFoldDB" id="A0AAV4PQ42"/>
<proteinExistence type="predicted"/>
<name>A0AAV4PQ42_CAEEX</name>
<evidence type="ECO:0000313" key="2">
    <source>
        <dbReference type="Proteomes" id="UP001054945"/>
    </source>
</evidence>
<dbReference type="Proteomes" id="UP001054945">
    <property type="component" value="Unassembled WGS sequence"/>
</dbReference>
<dbReference type="EMBL" id="BPLR01004964">
    <property type="protein sequence ID" value="GIX98794.1"/>
    <property type="molecule type" value="Genomic_DNA"/>
</dbReference>
<protein>
    <submittedName>
        <fullName evidence="1">Uncharacterized protein</fullName>
    </submittedName>
</protein>
<accession>A0AAV4PQ42</accession>
<comment type="caution">
    <text evidence="1">The sequence shown here is derived from an EMBL/GenBank/DDBJ whole genome shotgun (WGS) entry which is preliminary data.</text>
</comment>
<evidence type="ECO:0000313" key="1">
    <source>
        <dbReference type="EMBL" id="GIX98794.1"/>
    </source>
</evidence>
<reference evidence="1 2" key="1">
    <citation type="submission" date="2021-06" db="EMBL/GenBank/DDBJ databases">
        <title>Caerostris extrusa draft genome.</title>
        <authorList>
            <person name="Kono N."/>
            <person name="Arakawa K."/>
        </authorList>
    </citation>
    <scope>NUCLEOTIDE SEQUENCE [LARGE SCALE GENOMIC DNA]</scope>
</reference>
<organism evidence="1 2">
    <name type="scientific">Caerostris extrusa</name>
    <name type="common">Bark spider</name>
    <name type="synonym">Caerostris bankana</name>
    <dbReference type="NCBI Taxonomy" id="172846"/>
    <lineage>
        <taxon>Eukaryota</taxon>
        <taxon>Metazoa</taxon>
        <taxon>Ecdysozoa</taxon>
        <taxon>Arthropoda</taxon>
        <taxon>Chelicerata</taxon>
        <taxon>Arachnida</taxon>
        <taxon>Araneae</taxon>
        <taxon>Araneomorphae</taxon>
        <taxon>Entelegynae</taxon>
        <taxon>Araneoidea</taxon>
        <taxon>Araneidae</taxon>
        <taxon>Caerostris</taxon>
    </lineage>
</organism>
<sequence length="83" mass="9314">MRHRLQEKDGVAANSLPCSSNQSWDVASKDIWQPNVAFLSSNNELSHFITWLLGTKLPSKDIGIRYPNAFAVVVFTMVVKHVT</sequence>
<gene>
    <name evidence="1" type="ORF">CEXT_771061</name>
</gene>
<keyword evidence="2" id="KW-1185">Reference proteome</keyword>